<dbReference type="EMBL" id="GBRH01160541">
    <property type="protein sequence ID" value="JAE37355.1"/>
    <property type="molecule type" value="Transcribed_RNA"/>
</dbReference>
<evidence type="ECO:0000313" key="1">
    <source>
        <dbReference type="EMBL" id="JAE37355.1"/>
    </source>
</evidence>
<sequence length="33" mass="3732">MSLLVDELCGHQGFKNRKNRPITTVFEITCPAL</sequence>
<reference evidence="1" key="1">
    <citation type="submission" date="2014-09" db="EMBL/GenBank/DDBJ databases">
        <authorList>
            <person name="Magalhaes I.L.F."/>
            <person name="Oliveira U."/>
            <person name="Santos F.R."/>
            <person name="Vidigal T.H.D.A."/>
            <person name="Brescovit A.D."/>
            <person name="Santos A.J."/>
        </authorList>
    </citation>
    <scope>NUCLEOTIDE SEQUENCE</scope>
    <source>
        <tissue evidence="1">Shoot tissue taken approximately 20 cm above the soil surface</tissue>
    </source>
</reference>
<organism evidence="1">
    <name type="scientific">Arundo donax</name>
    <name type="common">Giant reed</name>
    <name type="synonym">Donax arundinaceus</name>
    <dbReference type="NCBI Taxonomy" id="35708"/>
    <lineage>
        <taxon>Eukaryota</taxon>
        <taxon>Viridiplantae</taxon>
        <taxon>Streptophyta</taxon>
        <taxon>Embryophyta</taxon>
        <taxon>Tracheophyta</taxon>
        <taxon>Spermatophyta</taxon>
        <taxon>Magnoliopsida</taxon>
        <taxon>Liliopsida</taxon>
        <taxon>Poales</taxon>
        <taxon>Poaceae</taxon>
        <taxon>PACMAD clade</taxon>
        <taxon>Arundinoideae</taxon>
        <taxon>Arundineae</taxon>
        <taxon>Arundo</taxon>
    </lineage>
</organism>
<dbReference type="AlphaFoldDB" id="A0A0A9HJK4"/>
<protein>
    <submittedName>
        <fullName evidence="1">Uncharacterized protein</fullName>
    </submittedName>
</protein>
<accession>A0A0A9HJK4</accession>
<proteinExistence type="predicted"/>
<name>A0A0A9HJK4_ARUDO</name>
<reference evidence="1" key="2">
    <citation type="journal article" date="2015" name="Data Brief">
        <title>Shoot transcriptome of the giant reed, Arundo donax.</title>
        <authorList>
            <person name="Barrero R.A."/>
            <person name="Guerrero F.D."/>
            <person name="Moolhuijzen P."/>
            <person name="Goolsby J.A."/>
            <person name="Tidwell J."/>
            <person name="Bellgard S.E."/>
            <person name="Bellgard M.I."/>
        </authorList>
    </citation>
    <scope>NUCLEOTIDE SEQUENCE</scope>
    <source>
        <tissue evidence="1">Shoot tissue taken approximately 20 cm above the soil surface</tissue>
    </source>
</reference>